<organism evidence="3 4">
    <name type="scientific">Nitrospirillum viridazoti CBAmc</name>
    <dbReference type="NCBI Taxonomy" id="1441467"/>
    <lineage>
        <taxon>Bacteria</taxon>
        <taxon>Pseudomonadati</taxon>
        <taxon>Pseudomonadota</taxon>
        <taxon>Alphaproteobacteria</taxon>
        <taxon>Rhodospirillales</taxon>
        <taxon>Azospirillaceae</taxon>
        <taxon>Nitrospirillum</taxon>
        <taxon>Nitrospirillum viridazoti</taxon>
    </lineage>
</organism>
<name>A0A248K0E1_9PROT</name>
<dbReference type="Gene3D" id="3.40.50.1820">
    <property type="entry name" value="alpha/beta hydrolase"/>
    <property type="match status" value="1"/>
</dbReference>
<proteinExistence type="predicted"/>
<dbReference type="PRINTS" id="PR00412">
    <property type="entry name" value="EPOXHYDRLASE"/>
</dbReference>
<accession>A0A248K0E1</accession>
<dbReference type="InterPro" id="IPR000073">
    <property type="entry name" value="AB_hydrolase_1"/>
</dbReference>
<evidence type="ECO:0000259" key="2">
    <source>
        <dbReference type="Pfam" id="PF00561"/>
    </source>
</evidence>
<dbReference type="Proteomes" id="UP000197153">
    <property type="component" value="Chromosome 3"/>
</dbReference>
<sequence length="286" mass="30622">MHELGRQAGARPRGEDSCPLIPADGGLMTYRLAGKGRPLVLLHGWATHGGFFAPQFADLAASFQVLAPDLPGHGATPVPHPTVRHQADALRALLNALDLRGAMLVGWSMGAMVAWRALLDGAGERVTGLVVVDMSPRLCNDTGWPWGLRGAVQARGPQAARLLATDWAVFAPRIARRIFAAGSLHTDLRRWVEGEVARCDAEAMAALWLDLLAQDFRADLGRLDLPTLILRGGLSQLYPAGTADWLATALPQARQVTFAASGHAPHLEEPQRFNEIITGFAAGLPP</sequence>
<dbReference type="AlphaFoldDB" id="A0A248K0E1"/>
<dbReference type="PANTHER" id="PTHR43798:SF31">
    <property type="entry name" value="AB HYDROLASE SUPERFAMILY PROTEIN YCLE"/>
    <property type="match status" value="1"/>
</dbReference>
<dbReference type="PRINTS" id="PR00111">
    <property type="entry name" value="ABHYDROLASE"/>
</dbReference>
<reference evidence="3 4" key="1">
    <citation type="submission" date="2017-06" db="EMBL/GenBank/DDBJ databases">
        <title>Complete genome sequence of Nitrospirillum amazonense strain CBAmC, an endophytic nitrogen-fixing and plant growth-promoting bacterium, isolated from sugarcane.</title>
        <authorList>
            <person name="Schwab S."/>
            <person name="dos Santos Teixeira K.R."/>
            <person name="Simoes Araujo J.L."/>
            <person name="Soares Vidal M."/>
            <person name="Borges de Freitas H.R."/>
            <person name="Rivello Crivelaro A.L."/>
            <person name="Bueno de Camargo Nunes A."/>
            <person name="dos Santos C.M."/>
            <person name="Palmeira da Silva Rosa D."/>
            <person name="da Silva Padilha D."/>
            <person name="da Silva E."/>
            <person name="Araujo Terra L."/>
            <person name="Soares Mendes V."/>
            <person name="Farinelli L."/>
            <person name="Magalhaes Cruz L."/>
            <person name="Baldani J.I."/>
        </authorList>
    </citation>
    <scope>NUCLEOTIDE SEQUENCE [LARGE SCALE GENOMIC DNA]</scope>
    <source>
        <strain evidence="3 4">CBAmC</strain>
    </source>
</reference>
<evidence type="ECO:0000313" key="3">
    <source>
        <dbReference type="EMBL" id="ASG24269.1"/>
    </source>
</evidence>
<dbReference type="InterPro" id="IPR029058">
    <property type="entry name" value="AB_hydrolase_fold"/>
</dbReference>
<dbReference type="GO" id="GO:0016020">
    <property type="term" value="C:membrane"/>
    <property type="evidence" value="ECO:0007669"/>
    <property type="project" value="TreeGrafter"/>
</dbReference>
<dbReference type="SUPFAM" id="SSF53474">
    <property type="entry name" value="alpha/beta-Hydrolases"/>
    <property type="match status" value="1"/>
</dbReference>
<dbReference type="KEGG" id="nao:Y958_25525"/>
<keyword evidence="4" id="KW-1185">Reference proteome</keyword>
<protein>
    <recommendedName>
        <fullName evidence="2">AB hydrolase-1 domain-containing protein</fullName>
    </recommendedName>
</protein>
<keyword evidence="1" id="KW-0378">Hydrolase</keyword>
<feature type="domain" description="AB hydrolase-1" evidence="2">
    <location>
        <begin position="38"/>
        <end position="270"/>
    </location>
</feature>
<evidence type="ECO:0000313" key="4">
    <source>
        <dbReference type="Proteomes" id="UP000197153"/>
    </source>
</evidence>
<dbReference type="PANTHER" id="PTHR43798">
    <property type="entry name" value="MONOACYLGLYCEROL LIPASE"/>
    <property type="match status" value="1"/>
</dbReference>
<dbReference type="InterPro" id="IPR000639">
    <property type="entry name" value="Epox_hydrolase-like"/>
</dbReference>
<dbReference type="GO" id="GO:0016787">
    <property type="term" value="F:hydrolase activity"/>
    <property type="evidence" value="ECO:0007669"/>
    <property type="project" value="UniProtKB-KW"/>
</dbReference>
<dbReference type="InterPro" id="IPR050266">
    <property type="entry name" value="AB_hydrolase_sf"/>
</dbReference>
<gene>
    <name evidence="3" type="ORF">Y958_25525</name>
</gene>
<dbReference type="EMBL" id="CP022112">
    <property type="protein sequence ID" value="ASG24269.1"/>
    <property type="molecule type" value="Genomic_DNA"/>
</dbReference>
<evidence type="ECO:0000256" key="1">
    <source>
        <dbReference type="ARBA" id="ARBA00022801"/>
    </source>
</evidence>
<dbReference type="Pfam" id="PF00561">
    <property type="entry name" value="Abhydrolase_1"/>
    <property type="match status" value="1"/>
</dbReference>